<gene>
    <name evidence="1" type="ORF">RN607_00515</name>
</gene>
<dbReference type="KEGG" id="dcp:RN607_00515"/>
<dbReference type="EMBL" id="CP134880">
    <property type="protein sequence ID" value="WNM27515.1"/>
    <property type="molecule type" value="Genomic_DNA"/>
</dbReference>
<sequence>MPKYGGELRIGETSFWLGHLAYLDMVIVLKKGTVFMYRGESVDGPILDRWAAAGGELGEFFPDPALPDRISFTRESTIVDDIDHVFRGDAFPLIFEDDTSGGLLITELPEPA</sequence>
<name>A0AA96FFJ6_9MICO</name>
<reference evidence="1" key="1">
    <citation type="submission" date="2023-09" db="EMBL/GenBank/DDBJ databases">
        <title>Demequina sp. a novel bacteria isolated from Capsicum annuum.</title>
        <authorList>
            <person name="Humaira Z."/>
            <person name="Lee J."/>
            <person name="Cho D."/>
        </authorList>
    </citation>
    <scope>NUCLEOTIDE SEQUENCE</scope>
    <source>
        <strain evidence="1">PMTSA13</strain>
    </source>
</reference>
<evidence type="ECO:0000313" key="1">
    <source>
        <dbReference type="EMBL" id="WNM27515.1"/>
    </source>
</evidence>
<dbReference type="RefSeq" id="WP_313543566.1">
    <property type="nucleotide sequence ID" value="NZ_CP134880.1"/>
</dbReference>
<dbReference type="AlphaFoldDB" id="A0AA96FFJ6"/>
<dbReference type="Proteomes" id="UP001303408">
    <property type="component" value="Chromosome"/>
</dbReference>
<accession>A0AA96FFJ6</accession>
<proteinExistence type="predicted"/>
<organism evidence="1">
    <name type="scientific">Demequina capsici</name>
    <dbReference type="NCBI Taxonomy" id="3075620"/>
    <lineage>
        <taxon>Bacteria</taxon>
        <taxon>Bacillati</taxon>
        <taxon>Actinomycetota</taxon>
        <taxon>Actinomycetes</taxon>
        <taxon>Micrococcales</taxon>
        <taxon>Demequinaceae</taxon>
        <taxon>Demequina</taxon>
    </lineage>
</organism>
<protein>
    <submittedName>
        <fullName evidence="1">Uncharacterized protein</fullName>
    </submittedName>
</protein>